<reference evidence="1 2" key="1">
    <citation type="submission" date="2017-06" db="EMBL/GenBank/DDBJ databases">
        <title>Comparative genomic analysis of Ambrosia Fusariam Clade fungi.</title>
        <authorList>
            <person name="Stajich J.E."/>
            <person name="Carrillo J."/>
            <person name="Kijimoto T."/>
            <person name="Eskalen A."/>
            <person name="O'Donnell K."/>
            <person name="Kasson M."/>
        </authorList>
    </citation>
    <scope>NUCLEOTIDE SEQUENCE [LARGE SCALE GENOMIC DNA]</scope>
    <source>
        <strain evidence="1 2">NRRL62579</strain>
    </source>
</reference>
<accession>A0A428TXH7</accession>
<gene>
    <name evidence="1" type="ORF">CEP52_005611</name>
</gene>
<keyword evidence="2" id="KW-1185">Reference proteome</keyword>
<organism evidence="1 2">
    <name type="scientific">Fusarium oligoseptatum</name>
    <dbReference type="NCBI Taxonomy" id="2604345"/>
    <lineage>
        <taxon>Eukaryota</taxon>
        <taxon>Fungi</taxon>
        <taxon>Dikarya</taxon>
        <taxon>Ascomycota</taxon>
        <taxon>Pezizomycotina</taxon>
        <taxon>Sordariomycetes</taxon>
        <taxon>Hypocreomycetidae</taxon>
        <taxon>Hypocreales</taxon>
        <taxon>Nectriaceae</taxon>
        <taxon>Fusarium</taxon>
        <taxon>Fusarium solani species complex</taxon>
    </lineage>
</organism>
<sequence>MTSSSDPFSIAEDGTIQVAGASGETNVAVWNPSLPTAFDNARDATYFTRLETHHPHQELKAAFDVTPNVDQTFCLSVNNVILVFSLGTPEEHHQQVRKVLAMMRTHYMRADGGGCVFDARTSADAGILLDQVGQNKVFMVINQGPPRR</sequence>
<evidence type="ECO:0000313" key="2">
    <source>
        <dbReference type="Proteomes" id="UP000287144"/>
    </source>
</evidence>
<comment type="caution">
    <text evidence="1">The sequence shown here is derived from an EMBL/GenBank/DDBJ whole genome shotgun (WGS) entry which is preliminary data.</text>
</comment>
<dbReference type="AlphaFoldDB" id="A0A428TXH7"/>
<proteinExistence type="predicted"/>
<dbReference type="Proteomes" id="UP000287144">
    <property type="component" value="Unassembled WGS sequence"/>
</dbReference>
<name>A0A428TXH7_9HYPO</name>
<evidence type="ECO:0000313" key="1">
    <source>
        <dbReference type="EMBL" id="RSM06731.1"/>
    </source>
</evidence>
<protein>
    <submittedName>
        <fullName evidence="1">Uncharacterized protein</fullName>
    </submittedName>
</protein>
<dbReference type="EMBL" id="NKCK01000044">
    <property type="protein sequence ID" value="RSM06731.1"/>
    <property type="molecule type" value="Genomic_DNA"/>
</dbReference>